<dbReference type="RefSeq" id="WP_143029439.1">
    <property type="nucleotide sequence ID" value="NZ_FMZW01000001.1"/>
</dbReference>
<organism evidence="1 2">
    <name type="scientific">Bradyrhizobium brasilense</name>
    <dbReference type="NCBI Taxonomy" id="1419277"/>
    <lineage>
        <taxon>Bacteria</taxon>
        <taxon>Pseudomonadati</taxon>
        <taxon>Pseudomonadota</taxon>
        <taxon>Alphaproteobacteria</taxon>
        <taxon>Hyphomicrobiales</taxon>
        <taxon>Nitrobacteraceae</taxon>
        <taxon>Bradyrhizobium</taxon>
    </lineage>
</organism>
<protein>
    <submittedName>
        <fullName evidence="1">Uncharacterized protein</fullName>
    </submittedName>
</protein>
<dbReference type="AlphaFoldDB" id="A0A1G6IIC1"/>
<accession>A0A1G6IIC1</accession>
<dbReference type="EMBL" id="FMZW01000001">
    <property type="protein sequence ID" value="SDC06191.1"/>
    <property type="molecule type" value="Genomic_DNA"/>
</dbReference>
<reference evidence="1 2" key="1">
    <citation type="submission" date="2016-10" db="EMBL/GenBank/DDBJ databases">
        <authorList>
            <person name="de Groot N.N."/>
        </authorList>
    </citation>
    <scope>NUCLEOTIDE SEQUENCE [LARGE SCALE GENOMIC DNA]</scope>
    <source>
        <strain evidence="1 2">R5</strain>
    </source>
</reference>
<proteinExistence type="predicted"/>
<name>A0A1G6IIC1_9BRAD</name>
<evidence type="ECO:0000313" key="1">
    <source>
        <dbReference type="EMBL" id="SDC06191.1"/>
    </source>
</evidence>
<sequence length="381" mass="39622">MALQRMPGARTLLGPLPYLVPSSGFQSNFMTSNGNETYIIGRMRTSDGNSHTIDTTGSSAIGWRNNGVVFSSGTTVLNVGLAAVDTTNGSPGRPVNSAGSTTFDVKCAHTTATTTPPNNAWTTSVPTTGSKTIADGDLVAFAVQYSALGGSDFCQVSYGRAASNNSVLFPYAGTFNGSFSGVQGSVPGIIVVFNDGAIGYFDASDVVSVYNNQNWNNTSGTKEFGQLYQMPFPMKVVGIYAYMSGTGDLNFNVYSDPLGTPVAQVSHAYTNKISVTTGNPAWIYDYFPTPYQVAANQPIGAVIQPSTSTNVQLYYKTIANAAHRASDPWGTSGYGISRSSGAFANTNSSLDHYYAGLIVNAYDDAVGGGGGGGGGSYGVIG</sequence>
<dbReference type="Proteomes" id="UP000199245">
    <property type="component" value="Unassembled WGS sequence"/>
</dbReference>
<gene>
    <name evidence="1" type="ORF">SAMN05216337_1001157</name>
</gene>
<evidence type="ECO:0000313" key="2">
    <source>
        <dbReference type="Proteomes" id="UP000199245"/>
    </source>
</evidence>